<organism evidence="1 2">
    <name type="scientific">Talaromyces proteolyticus</name>
    <dbReference type="NCBI Taxonomy" id="1131652"/>
    <lineage>
        <taxon>Eukaryota</taxon>
        <taxon>Fungi</taxon>
        <taxon>Dikarya</taxon>
        <taxon>Ascomycota</taxon>
        <taxon>Pezizomycotina</taxon>
        <taxon>Eurotiomycetes</taxon>
        <taxon>Eurotiomycetidae</taxon>
        <taxon>Eurotiales</taxon>
        <taxon>Trichocomaceae</taxon>
        <taxon>Talaromyces</taxon>
        <taxon>Talaromyces sect. Bacilispori</taxon>
    </lineage>
</organism>
<keyword evidence="2" id="KW-1185">Reference proteome</keyword>
<dbReference type="EMBL" id="JAJTJA010000012">
    <property type="protein sequence ID" value="KAH8691392.1"/>
    <property type="molecule type" value="Genomic_DNA"/>
</dbReference>
<reference evidence="1" key="1">
    <citation type="submission" date="2021-12" db="EMBL/GenBank/DDBJ databases">
        <title>Convergent genome expansion in fungi linked to evolution of root-endophyte symbiosis.</title>
        <authorList>
            <consortium name="DOE Joint Genome Institute"/>
            <person name="Ke Y.-H."/>
            <person name="Bonito G."/>
            <person name="Liao H.-L."/>
            <person name="Looney B."/>
            <person name="Rojas-Flechas A."/>
            <person name="Nash J."/>
            <person name="Hameed K."/>
            <person name="Schadt C."/>
            <person name="Martin F."/>
            <person name="Crous P.W."/>
            <person name="Miettinen O."/>
            <person name="Magnuson J.K."/>
            <person name="Labbe J."/>
            <person name="Jacobson D."/>
            <person name="Doktycz M.J."/>
            <person name="Veneault-Fourrey C."/>
            <person name="Kuo A."/>
            <person name="Mondo S."/>
            <person name="Calhoun S."/>
            <person name="Riley R."/>
            <person name="Ohm R."/>
            <person name="LaButti K."/>
            <person name="Andreopoulos B."/>
            <person name="Pangilinan J."/>
            <person name="Nolan M."/>
            <person name="Tritt A."/>
            <person name="Clum A."/>
            <person name="Lipzen A."/>
            <person name="Daum C."/>
            <person name="Barry K."/>
            <person name="Grigoriev I.V."/>
            <person name="Vilgalys R."/>
        </authorList>
    </citation>
    <scope>NUCLEOTIDE SEQUENCE</scope>
    <source>
        <strain evidence="1">PMI_201</strain>
    </source>
</reference>
<protein>
    <submittedName>
        <fullName evidence="1">Uncharacterized protein</fullName>
    </submittedName>
</protein>
<evidence type="ECO:0000313" key="1">
    <source>
        <dbReference type="EMBL" id="KAH8691392.1"/>
    </source>
</evidence>
<dbReference type="GeneID" id="70251345"/>
<dbReference type="AlphaFoldDB" id="A0AAD4KLR2"/>
<dbReference type="Proteomes" id="UP001201262">
    <property type="component" value="Unassembled WGS sequence"/>
</dbReference>
<accession>A0AAD4KLR2</accession>
<gene>
    <name evidence="1" type="ORF">BGW36DRAFT_431942</name>
</gene>
<comment type="caution">
    <text evidence="1">The sequence shown here is derived from an EMBL/GenBank/DDBJ whole genome shotgun (WGS) entry which is preliminary data.</text>
</comment>
<proteinExistence type="predicted"/>
<sequence>MADRNSDQVEKIATQQALSLPEIVGEIFHWINQDNNIRTYDGAGDWLYDRDPAKFYYYGKLGVLFRCCMVNRLWHQEALRFIWERVDAQITTCFKGINDPSRAQIYAHIIKRANMRTLHEEDSTNDFYLRFHGVVFSKLEWLRLFCPFSSTLVPTVRFPNLRIVEFDPDYGEYNPNHDNYVRQDQWDRVFEQIPKLFPTIETVKFVDGARVWPGALARFGKSLPCLKKFETEMVVESTETS</sequence>
<name>A0AAD4KLR2_9EURO</name>
<dbReference type="RefSeq" id="XP_046067484.1">
    <property type="nucleotide sequence ID" value="XM_046221058.1"/>
</dbReference>
<evidence type="ECO:0000313" key="2">
    <source>
        <dbReference type="Proteomes" id="UP001201262"/>
    </source>
</evidence>